<dbReference type="EMBL" id="JAODUO010001069">
    <property type="protein sequence ID" value="KAK2171406.1"/>
    <property type="molecule type" value="Genomic_DNA"/>
</dbReference>
<evidence type="ECO:0000256" key="4">
    <source>
        <dbReference type="RuleBase" id="RU410713"/>
    </source>
</evidence>
<evidence type="ECO:0000259" key="5">
    <source>
        <dbReference type="PROSITE" id="PS51229"/>
    </source>
</evidence>
<dbReference type="Proteomes" id="UP001209878">
    <property type="component" value="Unassembled WGS sequence"/>
</dbReference>
<dbReference type="GO" id="GO:0097602">
    <property type="term" value="F:cullin family protein binding"/>
    <property type="evidence" value="ECO:0007669"/>
    <property type="project" value="TreeGrafter"/>
</dbReference>
<comment type="subunit">
    <text evidence="3">Interacts with the cullin cul-3. Interacts with ubiquitin via its UBA-like domain. Interacts with ned-8/nedd8.</text>
</comment>
<dbReference type="GO" id="GO:0045116">
    <property type="term" value="P:protein neddylation"/>
    <property type="evidence" value="ECO:0007669"/>
    <property type="project" value="TreeGrafter"/>
</dbReference>
<keyword evidence="1" id="KW-0833">Ubl conjugation pathway</keyword>
<dbReference type="AlphaFoldDB" id="A0AAD9KHE6"/>
<accession>A0AAD9KHE6</accession>
<organism evidence="6 7">
    <name type="scientific">Ridgeia piscesae</name>
    <name type="common">Tubeworm</name>
    <dbReference type="NCBI Taxonomy" id="27915"/>
    <lineage>
        <taxon>Eukaryota</taxon>
        <taxon>Metazoa</taxon>
        <taxon>Spiralia</taxon>
        <taxon>Lophotrochozoa</taxon>
        <taxon>Annelida</taxon>
        <taxon>Polychaeta</taxon>
        <taxon>Sedentaria</taxon>
        <taxon>Canalipalpata</taxon>
        <taxon>Sabellida</taxon>
        <taxon>Siboglinidae</taxon>
        <taxon>Ridgeia</taxon>
    </lineage>
</organism>
<dbReference type="GO" id="GO:0000151">
    <property type="term" value="C:ubiquitin ligase complex"/>
    <property type="evidence" value="ECO:0007669"/>
    <property type="project" value="TreeGrafter"/>
</dbReference>
<dbReference type="Pfam" id="PF14555">
    <property type="entry name" value="UBA_4"/>
    <property type="match status" value="1"/>
</dbReference>
<name>A0AAD9KHE6_RIDPI</name>
<comment type="caution">
    <text evidence="6">The sequence shown here is derived from an EMBL/GenBank/DDBJ whole genome shotgun (WGS) entry which is preliminary data.</text>
</comment>
<protein>
    <recommendedName>
        <fullName evidence="4">Defective in cullin neddylation protein</fullName>
    </recommendedName>
</protein>
<dbReference type="FunFam" id="1.10.238.10:FF:000030">
    <property type="entry name" value="DCN1-like protein"/>
    <property type="match status" value="1"/>
</dbReference>
<dbReference type="GO" id="GO:0031624">
    <property type="term" value="F:ubiquitin conjugating enzyme binding"/>
    <property type="evidence" value="ECO:0007669"/>
    <property type="project" value="TreeGrafter"/>
</dbReference>
<feature type="domain" description="DCUN1" evidence="5">
    <location>
        <begin position="60"/>
        <end position="139"/>
    </location>
</feature>
<evidence type="ECO:0000256" key="2">
    <source>
        <dbReference type="ARBA" id="ARBA00059208"/>
    </source>
</evidence>
<dbReference type="PANTHER" id="PTHR12281:SF32">
    <property type="entry name" value="DCN1-LIKE PROTEIN"/>
    <property type="match status" value="1"/>
</dbReference>
<gene>
    <name evidence="6" type="ORF">NP493_1071g00043</name>
</gene>
<dbReference type="GO" id="GO:0032182">
    <property type="term" value="F:ubiquitin-like protein binding"/>
    <property type="evidence" value="ECO:0007669"/>
    <property type="project" value="TreeGrafter"/>
</dbReference>
<keyword evidence="7" id="KW-1185">Reference proteome</keyword>
<dbReference type="Gene3D" id="1.10.238.10">
    <property type="entry name" value="EF-hand"/>
    <property type="match status" value="1"/>
</dbReference>
<dbReference type="InterPro" id="IPR014764">
    <property type="entry name" value="DCN-prot"/>
</dbReference>
<sequence>MHKLKSSQKDKVRQFVAFTQASEKTSIACLSAHEWKLDIAADNYFQFPERYNKDSSRQTVDRRRIDQLFNKYKDPHDEDKITAEGMMRFLSDLNLNPESLVVLVLAWKFHAATQCEFTREEWTAGMTELGSVTDCTVYC</sequence>
<reference evidence="6" key="1">
    <citation type="journal article" date="2023" name="Mol. Biol. Evol.">
        <title>Third-Generation Sequencing Reveals the Adaptive Role of the Epigenome in Three Deep-Sea Polychaetes.</title>
        <authorList>
            <person name="Perez M."/>
            <person name="Aroh O."/>
            <person name="Sun Y."/>
            <person name="Lan Y."/>
            <person name="Juniper S.K."/>
            <person name="Young C.R."/>
            <person name="Angers B."/>
            <person name="Qian P.Y."/>
        </authorList>
    </citation>
    <scope>NUCLEOTIDE SEQUENCE</scope>
    <source>
        <strain evidence="6">R07B-5</strain>
    </source>
</reference>
<evidence type="ECO:0000256" key="1">
    <source>
        <dbReference type="ARBA" id="ARBA00022786"/>
    </source>
</evidence>
<dbReference type="PANTHER" id="PTHR12281">
    <property type="entry name" value="RP42 RELATED"/>
    <property type="match status" value="1"/>
</dbReference>
<dbReference type="InterPro" id="IPR005176">
    <property type="entry name" value="PONY_dom"/>
</dbReference>
<dbReference type="PROSITE" id="PS51229">
    <property type="entry name" value="DCUN1"/>
    <property type="match status" value="1"/>
</dbReference>
<dbReference type="SUPFAM" id="SSF46934">
    <property type="entry name" value="UBA-like"/>
    <property type="match status" value="1"/>
</dbReference>
<proteinExistence type="predicted"/>
<dbReference type="FunFam" id="1.10.8.10:FF:000124">
    <property type="entry name" value="Defective in cullin neddylation protein 1"/>
    <property type="match status" value="1"/>
</dbReference>
<evidence type="ECO:0000313" key="6">
    <source>
        <dbReference type="EMBL" id="KAK2171406.1"/>
    </source>
</evidence>
<comment type="function">
    <text evidence="2">Required for neddylation of cullin components of SCF-type E3 ubiquitin ligase complexes. Neddylation of cullins play an essential role in the regulation of SCF-type complexes activity. Does not act by preventing deneddylation, but rather facilitates neddylation, possibly by acting with rbx-1 to recruit the Nedd8-charged E2 enzyme to the cullin component of SCF-type complexes.</text>
</comment>
<evidence type="ECO:0000256" key="3">
    <source>
        <dbReference type="ARBA" id="ARBA00064502"/>
    </source>
</evidence>
<comment type="function">
    <text evidence="4">Neddylation of cullins play an essential role in the regulation of SCF-type complexes activity.</text>
</comment>
<dbReference type="InterPro" id="IPR009060">
    <property type="entry name" value="UBA-like_sf"/>
</dbReference>
<dbReference type="Gene3D" id="1.10.8.10">
    <property type="entry name" value="DNA helicase RuvA subunit, C-terminal domain"/>
    <property type="match status" value="1"/>
</dbReference>
<evidence type="ECO:0000313" key="7">
    <source>
        <dbReference type="Proteomes" id="UP001209878"/>
    </source>
</evidence>